<dbReference type="Proteomes" id="UP000076837">
    <property type="component" value="Unassembled WGS sequence"/>
</dbReference>
<organism evidence="1 2">
    <name type="scientific">Didymella rabiei</name>
    <name type="common">Chickpea ascochyta blight fungus</name>
    <name type="synonym">Mycosphaerella rabiei</name>
    <dbReference type="NCBI Taxonomy" id="5454"/>
    <lineage>
        <taxon>Eukaryota</taxon>
        <taxon>Fungi</taxon>
        <taxon>Dikarya</taxon>
        <taxon>Ascomycota</taxon>
        <taxon>Pezizomycotina</taxon>
        <taxon>Dothideomycetes</taxon>
        <taxon>Pleosporomycetidae</taxon>
        <taxon>Pleosporales</taxon>
        <taxon>Pleosporineae</taxon>
        <taxon>Didymellaceae</taxon>
        <taxon>Ascochyta</taxon>
    </lineage>
</organism>
<comment type="caution">
    <text evidence="1">The sequence shown here is derived from an EMBL/GenBank/DDBJ whole genome shotgun (WGS) entry which is preliminary data.</text>
</comment>
<keyword evidence="1" id="KW-0560">Oxidoreductase</keyword>
<proteinExistence type="predicted"/>
<evidence type="ECO:0000313" key="1">
    <source>
        <dbReference type="EMBL" id="KZM21126.1"/>
    </source>
</evidence>
<dbReference type="EMBL" id="JYNV01000256">
    <property type="protein sequence ID" value="KZM21126.1"/>
    <property type="molecule type" value="Genomic_DNA"/>
</dbReference>
<name>A0A163AD40_DIDRA</name>
<dbReference type="InterPro" id="IPR013785">
    <property type="entry name" value="Aldolase_TIM"/>
</dbReference>
<dbReference type="PANTHER" id="PTHR32332:SF34">
    <property type="entry name" value="2-NITROPROPANE DIOXYGENASE FAMILY, PUTATIVE-RELATED"/>
    <property type="match status" value="1"/>
</dbReference>
<gene>
    <name evidence="1" type="ORF">ST47_g7722</name>
</gene>
<sequence>MDPIQRLKTDYPWIQTPLIVGAPMRLIALADLAVEISKAGGIGFIGAGTDVADLTAHLEKAQTLLSSSSFSSTQVRSRHDTLPLGVGFINWGADLAAALPVVTRFRPAAVWFFAPSSLAALADAASAFRAASPNTRVWVQVGGVAEAEGVVREVRPDVLVVQGTDAGGHGRARGAGLGALMPEVADAVAALQDAPVLVAAAGIAEARGAGAALVLGAAGVVMGTRFLAAREAVVAKGYRDEVLRAADGGQTTVRTKVWDRCRGTTGWAETHNGRGIVNKTYTDAVDGMDDAENKKLYEADMQKGDEGWGVEARLCTYAGSAVGLVKEVQGAGEIVREVRDGARALLEGAKARL</sequence>
<reference evidence="1 2" key="1">
    <citation type="journal article" date="2016" name="Sci. Rep.">
        <title>Draft genome sequencing and secretome analysis of fungal phytopathogen Ascochyta rabiei provides insight into the necrotrophic effector repertoire.</title>
        <authorList>
            <person name="Verma S."/>
            <person name="Gazara R.K."/>
            <person name="Nizam S."/>
            <person name="Parween S."/>
            <person name="Chattopadhyay D."/>
            <person name="Verma P.K."/>
        </authorList>
    </citation>
    <scope>NUCLEOTIDE SEQUENCE [LARGE SCALE GENOMIC DNA]</scope>
    <source>
        <strain evidence="1 2">ArDII</strain>
    </source>
</reference>
<protein>
    <submittedName>
        <fullName evidence="1">Nitronate monooxygenase</fullName>
    </submittedName>
</protein>
<dbReference type="Gene3D" id="3.20.20.70">
    <property type="entry name" value="Aldolase class I"/>
    <property type="match status" value="1"/>
</dbReference>
<dbReference type="GO" id="GO:0004497">
    <property type="term" value="F:monooxygenase activity"/>
    <property type="evidence" value="ECO:0007669"/>
    <property type="project" value="UniProtKB-KW"/>
</dbReference>
<dbReference type="Pfam" id="PF03060">
    <property type="entry name" value="NMO"/>
    <property type="match status" value="1"/>
</dbReference>
<accession>A0A163AD40</accession>
<keyword evidence="2" id="KW-1185">Reference proteome</keyword>
<dbReference type="PANTHER" id="PTHR32332">
    <property type="entry name" value="2-NITROPROPANE DIOXYGENASE"/>
    <property type="match status" value="1"/>
</dbReference>
<dbReference type="STRING" id="5454.A0A163AD40"/>
<evidence type="ECO:0000313" key="2">
    <source>
        <dbReference type="Proteomes" id="UP000076837"/>
    </source>
</evidence>
<keyword evidence="1" id="KW-0503">Monooxygenase</keyword>
<dbReference type="SUPFAM" id="SSF51412">
    <property type="entry name" value="Inosine monophosphate dehydrogenase (IMPDH)"/>
    <property type="match status" value="1"/>
</dbReference>
<dbReference type="AlphaFoldDB" id="A0A163AD40"/>